<dbReference type="Proteomes" id="UP001484239">
    <property type="component" value="Unassembled WGS sequence"/>
</dbReference>
<evidence type="ECO:0008006" key="3">
    <source>
        <dbReference type="Google" id="ProtNLM"/>
    </source>
</evidence>
<dbReference type="RefSeq" id="WP_405280635.1">
    <property type="nucleotide sequence ID" value="NZ_CP144380.1"/>
</dbReference>
<proteinExistence type="predicted"/>
<organism evidence="1 2">
    <name type="scientific">Gaopeijia maritima</name>
    <dbReference type="NCBI Taxonomy" id="3119007"/>
    <lineage>
        <taxon>Bacteria</taxon>
        <taxon>Pseudomonadati</taxon>
        <taxon>Gemmatimonadota</taxon>
        <taxon>Longimicrobiia</taxon>
        <taxon>Gaopeijiales</taxon>
        <taxon>Gaopeijiaceae</taxon>
        <taxon>Gaopeijia</taxon>
    </lineage>
</organism>
<sequence>MLNDMTGIGSTTGDLRQALTASMERTRAGADRIANAFNGTDASFTDAMEAAQNGATVDGEPVDVEAEMVRLADEQIRFDAMSRMLSKVYQQVRASVRGG</sequence>
<keyword evidence="2" id="KW-1185">Reference proteome</keyword>
<accession>A0ABU9EEW8</accession>
<name>A0ABU9EEW8_9BACT</name>
<reference evidence="1 2" key="1">
    <citation type="submission" date="2024-02" db="EMBL/GenBank/DDBJ databases">
        <title>A novel Gemmatimonadota bacterium.</title>
        <authorList>
            <person name="Du Z.-J."/>
            <person name="Ye Y.-Q."/>
        </authorList>
    </citation>
    <scope>NUCLEOTIDE SEQUENCE [LARGE SCALE GENOMIC DNA]</scope>
    <source>
        <strain evidence="1 2">DH-20</strain>
    </source>
</reference>
<comment type="caution">
    <text evidence="1">The sequence shown here is derived from an EMBL/GenBank/DDBJ whole genome shotgun (WGS) entry which is preliminary data.</text>
</comment>
<evidence type="ECO:0000313" key="2">
    <source>
        <dbReference type="Proteomes" id="UP001484239"/>
    </source>
</evidence>
<evidence type="ECO:0000313" key="1">
    <source>
        <dbReference type="EMBL" id="MEK9502495.1"/>
    </source>
</evidence>
<gene>
    <name evidence="1" type="ORF">WI372_15995</name>
</gene>
<protein>
    <recommendedName>
        <fullName evidence="3">Flagellar hook-basal body complex protein FliE</fullName>
    </recommendedName>
</protein>
<dbReference type="EMBL" id="JBBHLI010000012">
    <property type="protein sequence ID" value="MEK9502495.1"/>
    <property type="molecule type" value="Genomic_DNA"/>
</dbReference>